<comment type="caution">
    <text evidence="1">The sequence shown here is derived from an EMBL/GenBank/DDBJ whole genome shotgun (WGS) entry which is preliminary data.</text>
</comment>
<sequence length="223" mass="23144">MGLSIADIDKWSPESISAVGSASAARADAASQAGSRLKELSAFRSWQGAGADAAQARTQALALGLDLHNQDAAAVAKAASTAANEVRQVKTQLSELRSTLGQFGITVDAGGSRAVPPPNMASMSAANQKLVQDMTTIGQQSLDRLRQAADLTDMHLANAMKPKHDEFDLDTQFVRAQALPGGGMPQGFVDSSIDCGQYITALTGIATTLTPTLMSRNCDDPAG</sequence>
<dbReference type="EMBL" id="MIHA01000013">
    <property type="protein sequence ID" value="ODQ88729.1"/>
    <property type="molecule type" value="Genomic_DNA"/>
</dbReference>
<dbReference type="Proteomes" id="UP000094053">
    <property type="component" value="Unassembled WGS sequence"/>
</dbReference>
<dbReference type="AlphaFoldDB" id="A0A1E3RFW1"/>
<gene>
    <name evidence="1" type="ORF">BHQ18_17875</name>
</gene>
<reference evidence="2" key="1">
    <citation type="submission" date="2016-09" db="EMBL/GenBank/DDBJ databases">
        <authorList>
            <person name="Greninger A.L."/>
            <person name="Jerome K.R."/>
            <person name="Mcnair B."/>
            <person name="Wallis C."/>
            <person name="Fang F."/>
        </authorList>
    </citation>
    <scope>NUCLEOTIDE SEQUENCE [LARGE SCALE GENOMIC DNA]</scope>
    <source>
        <strain evidence="2">M6</strain>
    </source>
</reference>
<dbReference type="RefSeq" id="WP_069414984.1">
    <property type="nucleotide sequence ID" value="NZ_JACKUL010000031.1"/>
</dbReference>
<proteinExistence type="predicted"/>
<organism evidence="1 2">
    <name type="scientific">Mycolicibacterium flavescens</name>
    <name type="common">Mycobacterium flavescens</name>
    <dbReference type="NCBI Taxonomy" id="1776"/>
    <lineage>
        <taxon>Bacteria</taxon>
        <taxon>Bacillati</taxon>
        <taxon>Actinomycetota</taxon>
        <taxon>Actinomycetes</taxon>
        <taxon>Mycobacteriales</taxon>
        <taxon>Mycobacteriaceae</taxon>
        <taxon>Mycolicibacterium</taxon>
    </lineage>
</organism>
<name>A0A1E3RFW1_MYCFV</name>
<dbReference type="STRING" id="1776.BHQ18_17875"/>
<evidence type="ECO:0000313" key="2">
    <source>
        <dbReference type="Proteomes" id="UP000094053"/>
    </source>
</evidence>
<evidence type="ECO:0000313" key="1">
    <source>
        <dbReference type="EMBL" id="ODQ88729.1"/>
    </source>
</evidence>
<accession>A0A1E3RFW1</accession>
<protein>
    <submittedName>
        <fullName evidence="1">Uncharacterized protein</fullName>
    </submittedName>
</protein>
<keyword evidence="2" id="KW-1185">Reference proteome</keyword>